<evidence type="ECO:0000256" key="1">
    <source>
        <dbReference type="ARBA" id="ARBA00001420"/>
    </source>
</evidence>
<keyword evidence="4" id="KW-0961">Cell wall biogenesis/degradation</keyword>
<feature type="region of interest" description="Disordered" evidence="6">
    <location>
        <begin position="23"/>
        <end position="60"/>
    </location>
</feature>
<dbReference type="CDD" id="cd14668">
    <property type="entry name" value="mlta_B"/>
    <property type="match status" value="1"/>
</dbReference>
<dbReference type="PIRSF" id="PIRSF019422">
    <property type="entry name" value="MltA"/>
    <property type="match status" value="1"/>
</dbReference>
<dbReference type="InterPro" id="IPR005300">
    <property type="entry name" value="MltA_B"/>
</dbReference>
<dbReference type="Gene3D" id="2.40.240.50">
    <property type="entry name" value="Barwin-like endoglucanases"/>
    <property type="match status" value="1"/>
</dbReference>
<feature type="chain" id="PRO_5037123641" description="peptidoglycan lytic exotransglycosylase" evidence="7">
    <location>
        <begin position="20"/>
        <end position="412"/>
    </location>
</feature>
<reference evidence="9" key="1">
    <citation type="submission" date="2020-07" db="EMBL/GenBank/DDBJ databases">
        <authorList>
            <person name="Camacho E."/>
        </authorList>
    </citation>
    <scope>NUCLEOTIDE SEQUENCE</scope>
    <source>
        <strain evidence="9">MPO218</strain>
    </source>
</reference>
<dbReference type="PANTHER" id="PTHR30124:SF0">
    <property type="entry name" value="MEMBRANE-BOUND LYTIC MUREIN TRANSGLYCOSYLASE A"/>
    <property type="match status" value="1"/>
</dbReference>
<keyword evidence="7" id="KW-0732">Signal</keyword>
<dbReference type="AlphaFoldDB" id="A0A975D8L3"/>
<comment type="catalytic activity">
    <reaction evidence="1">
        <text>Exolytic cleavage of the (1-&gt;4)-beta-glycosidic linkage between N-acetylmuramic acid (MurNAc) and N-acetylglucosamine (GlcNAc) residues in peptidoglycan, from either the reducing or the non-reducing ends of the peptidoglycan chains, with concomitant formation of a 1,6-anhydrobond in the MurNAc residue.</text>
        <dbReference type="EC" id="4.2.2.n1"/>
    </reaction>
</comment>
<dbReference type="GO" id="GO:0009254">
    <property type="term" value="P:peptidoglycan turnover"/>
    <property type="evidence" value="ECO:0007669"/>
    <property type="project" value="InterPro"/>
</dbReference>
<dbReference type="RefSeq" id="WP_208634255.1">
    <property type="nucleotide sequence ID" value="NZ_CP059319.1"/>
</dbReference>
<feature type="signal peptide" evidence="7">
    <location>
        <begin position="1"/>
        <end position="19"/>
    </location>
</feature>
<dbReference type="GO" id="GO:0004553">
    <property type="term" value="F:hydrolase activity, hydrolyzing O-glycosyl compounds"/>
    <property type="evidence" value="ECO:0007669"/>
    <property type="project" value="InterPro"/>
</dbReference>
<evidence type="ECO:0000256" key="6">
    <source>
        <dbReference type="SAM" id="MobiDB-lite"/>
    </source>
</evidence>
<proteinExistence type="predicted"/>
<evidence type="ECO:0000313" key="9">
    <source>
        <dbReference type="EMBL" id="QTH24266.1"/>
    </source>
</evidence>
<dbReference type="EC" id="4.2.2.n1" evidence="2"/>
<dbReference type="Pfam" id="PF06725">
    <property type="entry name" value="3D"/>
    <property type="match status" value="1"/>
</dbReference>
<evidence type="ECO:0000256" key="4">
    <source>
        <dbReference type="ARBA" id="ARBA00023316"/>
    </source>
</evidence>
<dbReference type="Pfam" id="PF03562">
    <property type="entry name" value="MltA"/>
    <property type="match status" value="1"/>
</dbReference>
<dbReference type="InterPro" id="IPR026044">
    <property type="entry name" value="MltA"/>
</dbReference>
<protein>
    <recommendedName>
        <fullName evidence="2">peptidoglycan lytic exotransglycosylase</fullName>
        <ecNumber evidence="2">4.2.2.n1</ecNumber>
    </recommendedName>
    <alternativeName>
        <fullName evidence="5">Murein hydrolase A</fullName>
    </alternativeName>
</protein>
<dbReference type="GO" id="GO:0019867">
    <property type="term" value="C:outer membrane"/>
    <property type="evidence" value="ECO:0007669"/>
    <property type="project" value="InterPro"/>
</dbReference>
<dbReference type="CDD" id="cd14485">
    <property type="entry name" value="mltA_like_LT_A"/>
    <property type="match status" value="1"/>
</dbReference>
<evidence type="ECO:0000256" key="7">
    <source>
        <dbReference type="SAM" id="SignalP"/>
    </source>
</evidence>
<dbReference type="Gene3D" id="2.40.40.10">
    <property type="entry name" value="RlpA-like domain"/>
    <property type="match status" value="1"/>
</dbReference>
<gene>
    <name evidence="9" type="ORF">HRJ34_12595</name>
</gene>
<dbReference type="InterPro" id="IPR010611">
    <property type="entry name" value="3D_dom"/>
</dbReference>
<dbReference type="GO" id="GO:0009253">
    <property type="term" value="P:peptidoglycan catabolic process"/>
    <property type="evidence" value="ECO:0007669"/>
    <property type="project" value="TreeGrafter"/>
</dbReference>
<dbReference type="SUPFAM" id="SSF50685">
    <property type="entry name" value="Barwin-like endoglucanases"/>
    <property type="match status" value="1"/>
</dbReference>
<reference evidence="9" key="2">
    <citation type="submission" date="2021-04" db="EMBL/GenBank/DDBJ databases">
        <title>Isolation and genomic analysis of the ibuprofen-degrading bacterium Sphingomonas strain MPO218.</title>
        <authorList>
            <person name="Aulestia M."/>
            <person name="Flores A."/>
            <person name="Mangas E.L."/>
            <person name="Perez-Pulido A.J."/>
            <person name="Santero E."/>
            <person name="Camacho E.M."/>
        </authorList>
    </citation>
    <scope>NUCLEOTIDE SEQUENCE</scope>
    <source>
        <strain evidence="9">MPO218</strain>
    </source>
</reference>
<keyword evidence="3" id="KW-0456">Lyase</keyword>
<dbReference type="SMART" id="SM00925">
    <property type="entry name" value="MltA"/>
    <property type="match status" value="1"/>
</dbReference>
<dbReference type="GO" id="GO:0008933">
    <property type="term" value="F:peptidoglycan lytic transglycosylase activity"/>
    <property type="evidence" value="ECO:0007669"/>
    <property type="project" value="TreeGrafter"/>
</dbReference>
<dbReference type="Proteomes" id="UP000664914">
    <property type="component" value="Chromosome"/>
</dbReference>
<evidence type="ECO:0000256" key="3">
    <source>
        <dbReference type="ARBA" id="ARBA00023239"/>
    </source>
</evidence>
<feature type="compositionally biased region" description="Pro residues" evidence="6">
    <location>
        <begin position="40"/>
        <end position="52"/>
    </location>
</feature>
<organism evidence="9 10">
    <name type="scientific">Rhizorhabdus wittichii</name>
    <dbReference type="NCBI Taxonomy" id="160791"/>
    <lineage>
        <taxon>Bacteria</taxon>
        <taxon>Pseudomonadati</taxon>
        <taxon>Pseudomonadota</taxon>
        <taxon>Alphaproteobacteria</taxon>
        <taxon>Sphingomonadales</taxon>
        <taxon>Sphingomonadaceae</taxon>
        <taxon>Rhizorhabdus</taxon>
    </lineage>
</organism>
<dbReference type="GO" id="GO:0071555">
    <property type="term" value="P:cell wall organization"/>
    <property type="evidence" value="ECO:0007669"/>
    <property type="project" value="UniProtKB-KW"/>
</dbReference>
<evidence type="ECO:0000313" key="10">
    <source>
        <dbReference type="Proteomes" id="UP000664914"/>
    </source>
</evidence>
<feature type="domain" description="Lytic transglycosylase MltA" evidence="8">
    <location>
        <begin position="148"/>
        <end position="305"/>
    </location>
</feature>
<dbReference type="PROSITE" id="PS51257">
    <property type="entry name" value="PROKAR_LIPOPROTEIN"/>
    <property type="match status" value="1"/>
</dbReference>
<name>A0A975D8L3_9SPHN</name>
<dbReference type="PANTHER" id="PTHR30124">
    <property type="entry name" value="MEMBRANE-BOUND LYTIC MUREIN TRANSGLYCOSYLASE A"/>
    <property type="match status" value="1"/>
</dbReference>
<accession>A0A975D8L3</accession>
<dbReference type="InterPro" id="IPR036908">
    <property type="entry name" value="RlpA-like_sf"/>
</dbReference>
<dbReference type="EMBL" id="CP059319">
    <property type="protein sequence ID" value="QTH24266.1"/>
    <property type="molecule type" value="Genomic_DNA"/>
</dbReference>
<evidence type="ECO:0000256" key="5">
    <source>
        <dbReference type="ARBA" id="ARBA00030918"/>
    </source>
</evidence>
<sequence>MIRRLCAGLAGAAMLSACTVVPTPGPQHRPPAHHPERPEPAPPPVVTPPPAKPATAVDSGVQSGPAFASFAINQDAARAALTAFRLSCPGLQRRADQSGLTRSGDWSQACAQASGWPDGDAVAFFANQLAVVRVGDGHAYATGYYEPEIAGARAPAPGYDTPIYKRPPDLVEGDLGDFFPELKGKKIRGKVQGGKLLPYPDRGQIEDGALKGRGLEIGYAADPVEFFFLQVQGSGRLRLPDGSVMRIGYDGQNGREYVGIGKLMRDRGLLGPGQLSMQGVMAWLRANPAEGDAIMRENKSWVFFRELTGPGPIGAMNVAVTGRVTVAADPAFVPLGAPVILQLDRPEASGLWVAQDTGGAIKGANRFDTFWGAGEQARTIAGGMSGRGQAWLLIPRAAAARLAEQRDPAARS</sequence>
<evidence type="ECO:0000256" key="2">
    <source>
        <dbReference type="ARBA" id="ARBA00012587"/>
    </source>
</evidence>
<evidence type="ECO:0000259" key="8">
    <source>
        <dbReference type="SMART" id="SM00925"/>
    </source>
</evidence>